<dbReference type="EMBL" id="QQAV01000012">
    <property type="protein sequence ID" value="RDI19531.1"/>
    <property type="molecule type" value="Genomic_DNA"/>
</dbReference>
<dbReference type="GO" id="GO:0005886">
    <property type="term" value="C:plasma membrane"/>
    <property type="evidence" value="ECO:0007669"/>
    <property type="project" value="UniProtKB-SubCell"/>
</dbReference>
<dbReference type="Pfam" id="PF01514">
    <property type="entry name" value="YscJ_FliF"/>
    <property type="match status" value="1"/>
</dbReference>
<evidence type="ECO:0000256" key="2">
    <source>
        <dbReference type="ARBA" id="ARBA00004651"/>
    </source>
</evidence>
<evidence type="ECO:0000256" key="5">
    <source>
        <dbReference type="ARBA" id="ARBA00022692"/>
    </source>
</evidence>
<feature type="domain" description="Flagellar M-ring C-terminal" evidence="13">
    <location>
        <begin position="266"/>
        <end position="452"/>
    </location>
</feature>
<keyword evidence="14" id="KW-0966">Cell projection</keyword>
<dbReference type="STRING" id="433924.NS331_02880"/>
<dbReference type="RefSeq" id="WP_114804403.1">
    <property type="nucleotide sequence ID" value="NZ_QQAV01000012.1"/>
</dbReference>
<dbReference type="Pfam" id="PF08345">
    <property type="entry name" value="YscJ_FliF_C"/>
    <property type="match status" value="1"/>
</dbReference>
<dbReference type="InterPro" id="IPR045851">
    <property type="entry name" value="AMP-bd_C_sf"/>
</dbReference>
<comment type="similarity">
    <text evidence="3 9">Belongs to the FliF family.</text>
</comment>
<keyword evidence="15" id="KW-1185">Reference proteome</keyword>
<keyword evidence="5 11" id="KW-0812">Transmembrane</keyword>
<evidence type="ECO:0000259" key="13">
    <source>
        <dbReference type="Pfam" id="PF08345"/>
    </source>
</evidence>
<comment type="subcellular location">
    <subcellularLocation>
        <location evidence="1 9">Bacterial flagellum basal body</location>
    </subcellularLocation>
    <subcellularLocation>
        <location evidence="2">Cell membrane</location>
        <topology evidence="2">Multi-pass membrane protein</topology>
    </subcellularLocation>
</comment>
<evidence type="ECO:0000256" key="7">
    <source>
        <dbReference type="ARBA" id="ARBA00023136"/>
    </source>
</evidence>
<dbReference type="GO" id="GO:0003774">
    <property type="term" value="F:cytoskeletal motor activity"/>
    <property type="evidence" value="ECO:0007669"/>
    <property type="project" value="InterPro"/>
</dbReference>
<feature type="compositionally biased region" description="Low complexity" evidence="10">
    <location>
        <begin position="340"/>
        <end position="367"/>
    </location>
</feature>
<evidence type="ECO:0000256" key="9">
    <source>
        <dbReference type="PIRNR" id="PIRNR004862"/>
    </source>
</evidence>
<evidence type="ECO:0000256" key="3">
    <source>
        <dbReference type="ARBA" id="ARBA00007971"/>
    </source>
</evidence>
<accession>A0A370F7T4</accession>
<dbReference type="InterPro" id="IPR043427">
    <property type="entry name" value="YscJ/FliF"/>
</dbReference>
<evidence type="ECO:0000256" key="1">
    <source>
        <dbReference type="ARBA" id="ARBA00004117"/>
    </source>
</evidence>
<keyword evidence="14" id="KW-0969">Cilium</keyword>
<comment type="function">
    <text evidence="9">The M ring may be actively involved in energy transduction.</text>
</comment>
<feature type="domain" description="Flagellar M-ring N-terminal" evidence="12">
    <location>
        <begin position="60"/>
        <end position="232"/>
    </location>
</feature>
<dbReference type="GO" id="GO:0071973">
    <property type="term" value="P:bacterial-type flagellum-dependent cell motility"/>
    <property type="evidence" value="ECO:0007669"/>
    <property type="project" value="InterPro"/>
</dbReference>
<dbReference type="OrthoDB" id="8554211at2"/>
<feature type="region of interest" description="Disordered" evidence="10">
    <location>
        <begin position="542"/>
        <end position="565"/>
    </location>
</feature>
<dbReference type="GO" id="GO:0009431">
    <property type="term" value="C:bacterial-type flagellum basal body, MS ring"/>
    <property type="evidence" value="ECO:0007669"/>
    <property type="project" value="InterPro"/>
</dbReference>
<dbReference type="PRINTS" id="PR01009">
    <property type="entry name" value="FLGMRINGFLIF"/>
</dbReference>
<dbReference type="PIRSF" id="PIRSF004862">
    <property type="entry name" value="FliF"/>
    <property type="match status" value="1"/>
</dbReference>
<evidence type="ECO:0000256" key="6">
    <source>
        <dbReference type="ARBA" id="ARBA00022989"/>
    </source>
</evidence>
<feature type="compositionally biased region" description="Basic and acidic residues" evidence="10">
    <location>
        <begin position="369"/>
        <end position="378"/>
    </location>
</feature>
<protein>
    <recommendedName>
        <fullName evidence="9">Flagellar M-ring protein</fullName>
    </recommendedName>
</protein>
<organism evidence="14 15">
    <name type="scientific">Pseudacidovorax intermedius</name>
    <dbReference type="NCBI Taxonomy" id="433924"/>
    <lineage>
        <taxon>Bacteria</taxon>
        <taxon>Pseudomonadati</taxon>
        <taxon>Pseudomonadota</taxon>
        <taxon>Betaproteobacteria</taxon>
        <taxon>Burkholderiales</taxon>
        <taxon>Comamonadaceae</taxon>
        <taxon>Pseudacidovorax</taxon>
    </lineage>
</organism>
<evidence type="ECO:0000256" key="8">
    <source>
        <dbReference type="ARBA" id="ARBA00023143"/>
    </source>
</evidence>
<gene>
    <name evidence="14" type="ORF">DFR41_11238</name>
</gene>
<evidence type="ECO:0000313" key="15">
    <source>
        <dbReference type="Proteomes" id="UP000255265"/>
    </source>
</evidence>
<evidence type="ECO:0000256" key="4">
    <source>
        <dbReference type="ARBA" id="ARBA00022475"/>
    </source>
</evidence>
<evidence type="ECO:0000256" key="11">
    <source>
        <dbReference type="SAM" id="Phobius"/>
    </source>
</evidence>
<dbReference type="InterPro" id="IPR006182">
    <property type="entry name" value="FliF_N_dom"/>
</dbReference>
<keyword evidence="6 11" id="KW-1133">Transmembrane helix</keyword>
<dbReference type="Proteomes" id="UP000255265">
    <property type="component" value="Unassembled WGS sequence"/>
</dbReference>
<feature type="region of interest" description="Disordered" evidence="10">
    <location>
        <begin position="286"/>
        <end position="378"/>
    </location>
</feature>
<evidence type="ECO:0000256" key="10">
    <source>
        <dbReference type="SAM" id="MobiDB-lite"/>
    </source>
</evidence>
<feature type="transmembrane region" description="Helical" evidence="11">
    <location>
        <begin position="37"/>
        <end position="57"/>
    </location>
</feature>
<evidence type="ECO:0000259" key="12">
    <source>
        <dbReference type="Pfam" id="PF01514"/>
    </source>
</evidence>
<dbReference type="PANTHER" id="PTHR30046">
    <property type="entry name" value="FLAGELLAR M-RING PROTEIN"/>
    <property type="match status" value="1"/>
</dbReference>
<dbReference type="PANTHER" id="PTHR30046:SF0">
    <property type="entry name" value="FLAGELLAR M-RING PROTEIN"/>
    <property type="match status" value="1"/>
</dbReference>
<sequence>MSAAAAQLPATSPLPGNALVPAGLASRFAALDRSQRLKLALGAVLLAAVAIAALVMGRSADWRVLFSNLSDKDGGAIVAQLAQMNVPYKYTEGGGAIMVPADKVHDVRLRLASQGLPKGSVAGFELTDANRFGMTQFQEKLSFQRGLEGELTRSIQALAAVQSARVHLALPNQNGFFREQQKPSASVLLTLHPGRTLDRAQIAGIVHLVASSVPELSSAAVSVVDDSGKLLSSTGDANANGSVDAQQLAYVQQLEQLYTRRILDMLEPVVGKQNVKAQVTADVDFSQTEATSEEHRPNLSQDASAVRSQQTIETVGATPAQPSGVPGAASNQPQPPGAPAAPINGQAAPLAPNGAQAQGQAQAGQRPPGKRESITNYEVDKTVRTVRGAVGTVKRLSAAVVVNYQGVPDAQGKVTPTALPAAQLEQMTALVRESIGFSKERGDSVNLMNAAFMADGAVAPDLPLWKRPELYELARSLAWPAALAVLGLAVLFGLVRPALKALAPPKPEAVKDKAPQEPLALEGGPVAAALPGPGGALDAVVGDDPGRPSLEAPGAEDGPEPIALPRPELLLEQAQLEGARVMARQNPAAVANIVRGWINPEAEKA</sequence>
<dbReference type="NCBIfam" id="TIGR00206">
    <property type="entry name" value="fliF"/>
    <property type="match status" value="1"/>
</dbReference>
<keyword evidence="14" id="KW-0282">Flagellum</keyword>
<proteinExistence type="inferred from homology"/>
<keyword evidence="4" id="KW-1003">Cell membrane</keyword>
<dbReference type="InterPro" id="IPR013556">
    <property type="entry name" value="Flag_M-ring_C"/>
</dbReference>
<dbReference type="Gene3D" id="3.30.300.30">
    <property type="match status" value="1"/>
</dbReference>
<reference evidence="14 15" key="1">
    <citation type="submission" date="2018-07" db="EMBL/GenBank/DDBJ databases">
        <title>Genomic Encyclopedia of Type Strains, Phase IV (KMG-IV): sequencing the most valuable type-strain genomes for metagenomic binning, comparative biology and taxonomic classification.</title>
        <authorList>
            <person name="Goeker M."/>
        </authorList>
    </citation>
    <scope>NUCLEOTIDE SEQUENCE [LARGE SCALE GENOMIC DNA]</scope>
    <source>
        <strain evidence="14 15">DSM 21352</strain>
    </source>
</reference>
<comment type="caution">
    <text evidence="14">The sequence shown here is derived from an EMBL/GenBank/DDBJ whole genome shotgun (WGS) entry which is preliminary data.</text>
</comment>
<name>A0A370F7T4_9BURK</name>
<dbReference type="InterPro" id="IPR000067">
    <property type="entry name" value="FlgMring_FliF"/>
</dbReference>
<keyword evidence="7 11" id="KW-0472">Membrane</keyword>
<evidence type="ECO:0000313" key="14">
    <source>
        <dbReference type="EMBL" id="RDI19531.1"/>
    </source>
</evidence>
<keyword evidence="8 9" id="KW-0975">Bacterial flagellum</keyword>
<feature type="compositionally biased region" description="Polar residues" evidence="10">
    <location>
        <begin position="298"/>
        <end position="313"/>
    </location>
</feature>
<dbReference type="AlphaFoldDB" id="A0A370F7T4"/>